<keyword evidence="1" id="KW-0812">Transmembrane</keyword>
<name>A0A2J6SM72_9HELO</name>
<reference evidence="2 3" key="1">
    <citation type="submission" date="2016-04" db="EMBL/GenBank/DDBJ databases">
        <title>A degradative enzymes factory behind the ericoid mycorrhizal symbiosis.</title>
        <authorList>
            <consortium name="DOE Joint Genome Institute"/>
            <person name="Martino E."/>
            <person name="Morin E."/>
            <person name="Grelet G."/>
            <person name="Kuo A."/>
            <person name="Kohler A."/>
            <person name="Daghino S."/>
            <person name="Barry K."/>
            <person name="Choi C."/>
            <person name="Cichocki N."/>
            <person name="Clum A."/>
            <person name="Copeland A."/>
            <person name="Hainaut M."/>
            <person name="Haridas S."/>
            <person name="Labutti K."/>
            <person name="Lindquist E."/>
            <person name="Lipzen A."/>
            <person name="Khouja H.-R."/>
            <person name="Murat C."/>
            <person name="Ohm R."/>
            <person name="Olson A."/>
            <person name="Spatafora J."/>
            <person name="Veneault-Fourrey C."/>
            <person name="Henrissat B."/>
            <person name="Grigoriev I."/>
            <person name="Martin F."/>
            <person name="Perotto S."/>
        </authorList>
    </citation>
    <scope>NUCLEOTIDE SEQUENCE [LARGE SCALE GENOMIC DNA]</scope>
    <source>
        <strain evidence="2 3">E</strain>
    </source>
</reference>
<gene>
    <name evidence="2" type="ORF">K444DRAFT_637101</name>
</gene>
<keyword evidence="1" id="KW-1133">Transmembrane helix</keyword>
<dbReference type="EMBL" id="KZ613912">
    <property type="protein sequence ID" value="PMD51858.1"/>
    <property type="molecule type" value="Genomic_DNA"/>
</dbReference>
<evidence type="ECO:0000313" key="3">
    <source>
        <dbReference type="Proteomes" id="UP000235371"/>
    </source>
</evidence>
<dbReference type="InterPro" id="IPR023393">
    <property type="entry name" value="START-like_dom_sf"/>
</dbReference>
<dbReference type="AlphaFoldDB" id="A0A2J6SM72"/>
<evidence type="ECO:0000256" key="1">
    <source>
        <dbReference type="SAM" id="Phobius"/>
    </source>
</evidence>
<keyword evidence="1" id="KW-0472">Membrane</keyword>
<protein>
    <submittedName>
        <fullName evidence="2">Uncharacterized protein</fullName>
    </submittedName>
</protein>
<feature type="transmembrane region" description="Helical" evidence="1">
    <location>
        <begin position="6"/>
        <end position="24"/>
    </location>
</feature>
<proteinExistence type="predicted"/>
<dbReference type="InParanoid" id="A0A2J6SM72"/>
<evidence type="ECO:0000313" key="2">
    <source>
        <dbReference type="EMBL" id="PMD51858.1"/>
    </source>
</evidence>
<dbReference type="SUPFAM" id="SSF55961">
    <property type="entry name" value="Bet v1-like"/>
    <property type="match status" value="1"/>
</dbReference>
<organism evidence="2 3">
    <name type="scientific">Hyaloscypha bicolor E</name>
    <dbReference type="NCBI Taxonomy" id="1095630"/>
    <lineage>
        <taxon>Eukaryota</taxon>
        <taxon>Fungi</taxon>
        <taxon>Dikarya</taxon>
        <taxon>Ascomycota</taxon>
        <taxon>Pezizomycotina</taxon>
        <taxon>Leotiomycetes</taxon>
        <taxon>Helotiales</taxon>
        <taxon>Hyaloscyphaceae</taxon>
        <taxon>Hyaloscypha</taxon>
        <taxon>Hyaloscypha bicolor</taxon>
    </lineage>
</organism>
<dbReference type="Gene3D" id="3.30.530.20">
    <property type="match status" value="1"/>
</dbReference>
<sequence length="198" mass="22023">MASTLLWASFAAAAIAILFLVAIVQNSVDERSIIATPNIPRENGILTSFVSIKIKASAEEVFAVMASFKDYSTETPFSAFNWKNVTADGVPMVGSTGTFKLTVDGYGSRKMQAELTLLDRQSKRLAVLTTSFIPWLLASERVQEVVPIEDHSGYCEYRSWWTLEGVAAYYLLLAAQEDFCESQKRSAADLKDFLERRN</sequence>
<keyword evidence="3" id="KW-1185">Reference proteome</keyword>
<dbReference type="RefSeq" id="XP_024728762.1">
    <property type="nucleotide sequence ID" value="XM_024884083.1"/>
</dbReference>
<dbReference type="Proteomes" id="UP000235371">
    <property type="component" value="Unassembled WGS sequence"/>
</dbReference>
<dbReference type="OrthoDB" id="509124at2759"/>
<dbReference type="GeneID" id="36592160"/>
<accession>A0A2J6SM72</accession>